<dbReference type="GO" id="GO:0005886">
    <property type="term" value="C:plasma membrane"/>
    <property type="evidence" value="ECO:0007669"/>
    <property type="project" value="UniProtKB-SubCell"/>
</dbReference>
<dbReference type="GO" id="GO:0022857">
    <property type="term" value="F:transmembrane transporter activity"/>
    <property type="evidence" value="ECO:0007669"/>
    <property type="project" value="InterPro"/>
</dbReference>
<feature type="transmembrane region" description="Helical" evidence="6">
    <location>
        <begin position="196"/>
        <end position="218"/>
    </location>
</feature>
<dbReference type="Pfam" id="PF13520">
    <property type="entry name" value="AA_permease_2"/>
    <property type="match status" value="1"/>
</dbReference>
<dbReference type="EMBL" id="WEHW01000001">
    <property type="protein sequence ID" value="KAB7652804.1"/>
    <property type="molecule type" value="Genomic_DNA"/>
</dbReference>
<feature type="transmembrane region" description="Helical" evidence="6">
    <location>
        <begin position="134"/>
        <end position="152"/>
    </location>
</feature>
<dbReference type="NCBIfam" id="NF007938">
    <property type="entry name" value="PRK10655.1"/>
    <property type="match status" value="1"/>
</dbReference>
<sequence>MLLTQQQEKLNMTGNKMSPTQLTLLTALNMLGSGIIMLPAKLAEVGMISSLSWIFAATGAVAISYVFARCGMLSKRPGLGGIAEYAFGHTGAFMVNCIYGFSLITANIAITYSALGYLLGLVGGGIHTSDNSSIWIWVGTVALLWVATLLNFRGARFTGVIAAALIWGVLLPVLVLLLMGGFWFEASTFAVNWNPTGLSAWDATTASIALTFWCFLGLESACANGDAVENPSRNVPRSVLIATVSVAVLYVVTTSLIAGIVPSEQMVGSTAPFGVVFAAMIGEGAGAVVASTLVLAMIGSLVSWQFTLSRVFKTSAEVGDFPAIFARTNAKGVPIVGFIILTSIQSILALLVASPNLLKQFDFLVDFSVITNIIPYVLCMAGSFYLSRKMKLSRGRLIQTDICATYGIAFLFLLFLSMDSLTMKIGAISVFLGWVLYGVRRAQTPDENIPLISTAHADANLKSNE</sequence>
<evidence type="ECO:0000313" key="8">
    <source>
        <dbReference type="Proteomes" id="UP000469462"/>
    </source>
</evidence>
<dbReference type="AlphaFoldDB" id="A0AAI9WPC5"/>
<feature type="transmembrane region" description="Helical" evidence="6">
    <location>
        <begin position="159"/>
        <end position="184"/>
    </location>
</feature>
<keyword evidence="3 6" id="KW-0812">Transmembrane</keyword>
<keyword evidence="2" id="KW-1003">Cell membrane</keyword>
<protein>
    <submittedName>
        <fullName evidence="7">Putrescine-ornithine antiporter</fullName>
    </submittedName>
</protein>
<evidence type="ECO:0000256" key="6">
    <source>
        <dbReference type="SAM" id="Phobius"/>
    </source>
</evidence>
<dbReference type="InterPro" id="IPR002293">
    <property type="entry name" value="AA/rel_permease1"/>
</dbReference>
<evidence type="ECO:0000256" key="1">
    <source>
        <dbReference type="ARBA" id="ARBA00004651"/>
    </source>
</evidence>
<evidence type="ECO:0000256" key="3">
    <source>
        <dbReference type="ARBA" id="ARBA00022692"/>
    </source>
</evidence>
<dbReference type="PIRSF" id="PIRSF006060">
    <property type="entry name" value="AA_transporter"/>
    <property type="match status" value="1"/>
</dbReference>
<comment type="caution">
    <text evidence="7">The sequence shown here is derived from an EMBL/GenBank/DDBJ whole genome shotgun (WGS) entry which is preliminary data.</text>
</comment>
<evidence type="ECO:0000256" key="5">
    <source>
        <dbReference type="ARBA" id="ARBA00023136"/>
    </source>
</evidence>
<evidence type="ECO:0000313" key="7">
    <source>
        <dbReference type="EMBL" id="KAB7652804.1"/>
    </source>
</evidence>
<dbReference type="InterPro" id="IPR050367">
    <property type="entry name" value="APC_superfamily"/>
</dbReference>
<dbReference type="Gene3D" id="1.20.1740.10">
    <property type="entry name" value="Amino acid/polyamine transporter I"/>
    <property type="match status" value="1"/>
</dbReference>
<feature type="transmembrane region" description="Helical" evidence="6">
    <location>
        <begin position="335"/>
        <end position="357"/>
    </location>
</feature>
<evidence type="ECO:0000256" key="2">
    <source>
        <dbReference type="ARBA" id="ARBA00022475"/>
    </source>
</evidence>
<feature type="transmembrane region" description="Helical" evidence="6">
    <location>
        <begin position="21"/>
        <end position="40"/>
    </location>
</feature>
<organism evidence="7 8">
    <name type="scientific">Sutterella seckii</name>
    <dbReference type="NCBI Taxonomy" id="1944635"/>
    <lineage>
        <taxon>Bacteria</taxon>
        <taxon>Pseudomonadati</taxon>
        <taxon>Pseudomonadota</taxon>
        <taxon>Betaproteobacteria</taxon>
        <taxon>Burkholderiales</taxon>
        <taxon>Sutterellaceae</taxon>
        <taxon>Sutterella</taxon>
    </lineage>
</organism>
<feature type="transmembrane region" description="Helical" evidence="6">
    <location>
        <begin position="46"/>
        <end position="68"/>
    </location>
</feature>
<feature type="transmembrane region" description="Helical" evidence="6">
    <location>
        <begin position="98"/>
        <end position="122"/>
    </location>
</feature>
<feature type="transmembrane region" description="Helical" evidence="6">
    <location>
        <begin position="273"/>
        <end position="304"/>
    </location>
</feature>
<name>A0AAI9WPC5_9BURK</name>
<dbReference type="Proteomes" id="UP000469462">
    <property type="component" value="Unassembled WGS sequence"/>
</dbReference>
<accession>A0AAI9WPC5</accession>
<feature type="transmembrane region" description="Helical" evidence="6">
    <location>
        <begin position="363"/>
        <end position="386"/>
    </location>
</feature>
<keyword evidence="8" id="KW-1185">Reference proteome</keyword>
<dbReference type="PANTHER" id="PTHR42770:SF6">
    <property type="entry name" value="PUTRESCINE TRANSPORTER POTE"/>
    <property type="match status" value="1"/>
</dbReference>
<keyword evidence="4 6" id="KW-1133">Transmembrane helix</keyword>
<proteinExistence type="predicted"/>
<comment type="subcellular location">
    <subcellularLocation>
        <location evidence="1">Cell membrane</location>
        <topology evidence="1">Multi-pass membrane protein</topology>
    </subcellularLocation>
</comment>
<keyword evidence="5 6" id="KW-0472">Membrane</keyword>
<reference evidence="7 8" key="1">
    <citation type="submission" date="2019-10" db="EMBL/GenBank/DDBJ databases">
        <title>Genome diversity of Sutterella seckii.</title>
        <authorList>
            <person name="Chaplin A.V."/>
            <person name="Sokolova S.R."/>
            <person name="Mosin K.A."/>
            <person name="Ivanova E.L."/>
            <person name="Kochetkova T.O."/>
            <person name="Goltsov A.Y."/>
            <person name="Trofimov D.Y."/>
            <person name="Efimov B.A."/>
        </authorList>
    </citation>
    <scope>NUCLEOTIDE SEQUENCE [LARGE SCALE GENOMIC DNA]</scope>
    <source>
        <strain evidence="7 8">ASD3426</strain>
    </source>
</reference>
<dbReference type="PANTHER" id="PTHR42770">
    <property type="entry name" value="AMINO ACID TRANSPORTER-RELATED"/>
    <property type="match status" value="1"/>
</dbReference>
<feature type="transmembrane region" description="Helical" evidence="6">
    <location>
        <begin position="239"/>
        <end position="261"/>
    </location>
</feature>
<gene>
    <name evidence="7" type="primary">potE</name>
    <name evidence="7" type="ORF">GBM96_00155</name>
</gene>
<evidence type="ECO:0000256" key="4">
    <source>
        <dbReference type="ARBA" id="ARBA00022989"/>
    </source>
</evidence>